<dbReference type="AlphaFoldDB" id="A0A4Y3L548"/>
<evidence type="ECO:0000256" key="1">
    <source>
        <dbReference type="ARBA" id="ARBA00023295"/>
    </source>
</evidence>
<keyword evidence="2" id="KW-0119">Carbohydrate metabolism</keyword>
<dbReference type="SUPFAM" id="SSF49265">
    <property type="entry name" value="Fibronectin type III"/>
    <property type="match status" value="1"/>
</dbReference>
<keyword evidence="4" id="KW-0732">Signal</keyword>
<evidence type="ECO:0000313" key="7">
    <source>
        <dbReference type="Proteomes" id="UP000317046"/>
    </source>
</evidence>
<proteinExistence type="predicted"/>
<feature type="compositionally biased region" description="Low complexity" evidence="3">
    <location>
        <begin position="38"/>
        <end position="68"/>
    </location>
</feature>
<dbReference type="InterPro" id="IPR003961">
    <property type="entry name" value="FN3_dom"/>
</dbReference>
<protein>
    <recommendedName>
        <fullName evidence="5">Fibronectin type-III domain-containing protein</fullName>
    </recommendedName>
</protein>
<dbReference type="PROSITE" id="PS50853">
    <property type="entry name" value="FN3"/>
    <property type="match status" value="1"/>
</dbReference>
<sequence>MPHDVHAAHRRGGRPRSATRALAAVVLLATAGATALPAAAAPEVTASAAPTTTSSPTAPTAPPTSGSTDAEPGGGSPAPVPPTATTAPQDPTVAPGATASPEPADRPDAAAPPAPEDVAPSTPAEPGAATPPAGAAAPASPEAQAAALAEAPEPPATFTVFDQAPDRVQARWTPPTQGVAPTGYRFELLDPDVTPSVWVVAAVVDADARTTTLTGLQPGRSYIARMFSLAGQLESAPSGWRSAATPLTRRPVVTLEQVTVAGGSLTFSGWALDPDSGDPDDLRWFLDGTATPLRTDGTREDVAAAYPGTGSAHGFAVTVPLGAGPHELCVVASTPEELFYPTTRQCRTLAVDGVGVGALETVTAVGRTVTLTGWAADPKGSRADVYYTVDGGSSWSTPTDLDRQDIAALYPGTGSKHGFSATLSTHGGVHQVCAWVRIGWQLAPEPTETSLGCTQVTVTEPPARAPIVNLEAVTATPTGIVVTGWAVDPDVAAPLWVDVTVEPGTEPLRLLADGVRTDVARAYPGTGDLHGFSHRFAQPLSPGTYRVCVSARDDTTGVATTPQCRTATVANRLPLANFESLTASASAVTLSGWAVDPDHVGAIDVHFYVNGGWGGSVSTTGVRSDVARAYPGTGDQHGFTRTFTAGPGTHQICTYAIDTTTRANTPMGCRTVTVAAPVNRLPLANFEALTASGSTVTLTGWALDPDHVGAIDVHFYVNGGWGGSVSTIGIRSDVARAYPGTGDQHGFTRSFTAGPGTHQICTYAIDTTTRANTPMGCRTVTVR</sequence>
<evidence type="ECO:0000259" key="5">
    <source>
        <dbReference type="PROSITE" id="PS50853"/>
    </source>
</evidence>
<evidence type="ECO:0000256" key="2">
    <source>
        <dbReference type="ARBA" id="ARBA00023326"/>
    </source>
</evidence>
<keyword evidence="2" id="KW-0624">Polysaccharide degradation</keyword>
<comment type="caution">
    <text evidence="6">The sequence shown here is derived from an EMBL/GenBank/DDBJ whole genome shotgun (WGS) entry which is preliminary data.</text>
</comment>
<feature type="chain" id="PRO_5021412926" description="Fibronectin type-III domain-containing protein" evidence="4">
    <location>
        <begin position="41"/>
        <end position="783"/>
    </location>
</feature>
<accession>A0A4Y3L548</accession>
<feature type="domain" description="Fibronectin type-III" evidence="5">
    <location>
        <begin position="154"/>
        <end position="248"/>
    </location>
</feature>
<feature type="signal peptide" evidence="4">
    <location>
        <begin position="1"/>
        <end position="40"/>
    </location>
</feature>
<feature type="compositionally biased region" description="Low complexity" evidence="3">
    <location>
        <begin position="116"/>
        <end position="150"/>
    </location>
</feature>
<feature type="compositionally biased region" description="Low complexity" evidence="3">
    <location>
        <begin position="83"/>
        <end position="102"/>
    </location>
</feature>
<reference evidence="6" key="1">
    <citation type="submission" date="2019-06" db="EMBL/GenBank/DDBJ databases">
        <title>Whole genome shotgun sequence of Cellulomonas cellasea NBRC 3753.</title>
        <authorList>
            <person name="Hosoyama A."/>
            <person name="Uohara A."/>
            <person name="Ohji S."/>
            <person name="Ichikawa N."/>
        </authorList>
    </citation>
    <scope>NUCLEOTIDE SEQUENCE [LARGE SCALE GENOMIC DNA]</scope>
    <source>
        <strain evidence="6">NBRC 3753</strain>
    </source>
</reference>
<dbReference type="Gene3D" id="2.60.40.10">
    <property type="entry name" value="Immunoglobulins"/>
    <property type="match status" value="1"/>
</dbReference>
<dbReference type="InterPro" id="IPR036116">
    <property type="entry name" value="FN3_sf"/>
</dbReference>
<evidence type="ECO:0000256" key="4">
    <source>
        <dbReference type="SAM" id="SignalP"/>
    </source>
</evidence>
<dbReference type="Proteomes" id="UP000317046">
    <property type="component" value="Unassembled WGS sequence"/>
</dbReference>
<dbReference type="SMART" id="SM00060">
    <property type="entry name" value="FN3"/>
    <property type="match status" value="1"/>
</dbReference>
<organism evidence="6 7">
    <name type="scientific">Cellulomonas cellasea</name>
    <dbReference type="NCBI Taxonomy" id="43670"/>
    <lineage>
        <taxon>Bacteria</taxon>
        <taxon>Bacillati</taxon>
        <taxon>Actinomycetota</taxon>
        <taxon>Actinomycetes</taxon>
        <taxon>Micrococcales</taxon>
        <taxon>Cellulomonadaceae</taxon>
        <taxon>Cellulomonas</taxon>
    </lineage>
</organism>
<keyword evidence="7" id="KW-1185">Reference proteome</keyword>
<dbReference type="InterPro" id="IPR013783">
    <property type="entry name" value="Ig-like_fold"/>
</dbReference>
<dbReference type="GO" id="GO:0000272">
    <property type="term" value="P:polysaccharide catabolic process"/>
    <property type="evidence" value="ECO:0007669"/>
    <property type="project" value="UniProtKB-KW"/>
</dbReference>
<dbReference type="CDD" id="cd00063">
    <property type="entry name" value="FN3"/>
    <property type="match status" value="1"/>
</dbReference>
<dbReference type="GO" id="GO:0016798">
    <property type="term" value="F:hydrolase activity, acting on glycosyl bonds"/>
    <property type="evidence" value="ECO:0007669"/>
    <property type="project" value="UniProtKB-KW"/>
</dbReference>
<evidence type="ECO:0000256" key="3">
    <source>
        <dbReference type="SAM" id="MobiDB-lite"/>
    </source>
</evidence>
<feature type="region of interest" description="Disordered" evidence="3">
    <location>
        <begin position="38"/>
        <end position="150"/>
    </location>
</feature>
<dbReference type="Pfam" id="PF00041">
    <property type="entry name" value="fn3"/>
    <property type="match status" value="1"/>
</dbReference>
<keyword evidence="1" id="KW-0378">Hydrolase</keyword>
<gene>
    <name evidence="6" type="ORF">CCE01nite_39270</name>
</gene>
<dbReference type="EMBL" id="BJLR01000040">
    <property type="protein sequence ID" value="GEA89978.1"/>
    <property type="molecule type" value="Genomic_DNA"/>
</dbReference>
<name>A0A4Y3L548_9CELL</name>
<keyword evidence="1" id="KW-0326">Glycosidase</keyword>
<evidence type="ECO:0000313" key="6">
    <source>
        <dbReference type="EMBL" id="GEA89978.1"/>
    </source>
</evidence>